<dbReference type="Proteomes" id="UP000184330">
    <property type="component" value="Unassembled WGS sequence"/>
</dbReference>
<evidence type="ECO:0000256" key="2">
    <source>
        <dbReference type="ARBA" id="ARBA00022741"/>
    </source>
</evidence>
<evidence type="ECO:0000256" key="4">
    <source>
        <dbReference type="ARBA" id="ARBA00047899"/>
    </source>
</evidence>
<dbReference type="GO" id="GO:0051598">
    <property type="term" value="P:meiotic recombination checkpoint signaling"/>
    <property type="evidence" value="ECO:0007669"/>
    <property type="project" value="TreeGrafter"/>
</dbReference>
<dbReference type="Pfam" id="PF00498">
    <property type="entry name" value="FHA"/>
    <property type="match status" value="1"/>
</dbReference>
<dbReference type="EMBL" id="FJOG01000013">
    <property type="protein sequence ID" value="CZR59166.1"/>
    <property type="molecule type" value="Genomic_DNA"/>
</dbReference>
<dbReference type="InterPro" id="IPR008271">
    <property type="entry name" value="Ser/Thr_kinase_AS"/>
</dbReference>
<proteinExistence type="inferred from homology"/>
<dbReference type="GO" id="GO:0005524">
    <property type="term" value="F:ATP binding"/>
    <property type="evidence" value="ECO:0007669"/>
    <property type="project" value="UniProtKB-UniRule"/>
</dbReference>
<comment type="catalytic activity">
    <reaction evidence="4">
        <text>L-threonyl-[protein] + ATP = O-phospho-L-threonyl-[protein] + ADP + H(+)</text>
        <dbReference type="Rhea" id="RHEA:46608"/>
        <dbReference type="Rhea" id="RHEA-COMP:11060"/>
        <dbReference type="Rhea" id="RHEA-COMP:11605"/>
        <dbReference type="ChEBI" id="CHEBI:15378"/>
        <dbReference type="ChEBI" id="CHEBI:30013"/>
        <dbReference type="ChEBI" id="CHEBI:30616"/>
        <dbReference type="ChEBI" id="CHEBI:61977"/>
        <dbReference type="ChEBI" id="CHEBI:456216"/>
        <dbReference type="EC" id="2.7.11.1"/>
    </reaction>
</comment>
<dbReference type="CDD" id="cd22670">
    <property type="entry name" value="FHA_MEK1-like"/>
    <property type="match status" value="1"/>
</dbReference>
<keyword evidence="10" id="KW-0418">Kinase</keyword>
<feature type="region of interest" description="Disordered" evidence="7">
    <location>
        <begin position="488"/>
        <end position="510"/>
    </location>
</feature>
<sequence>MNADALHEGDDSDMYDVAQHGEPVASLVYQSDHGHNMELPIYAGKELCIGRLDDGKCSFFIPDSRVSKRHFRIYSVIYDKEKCDEFQPLIYCEDLESTNGTYVNDRCIGMIGFERIGHLLTHGDIIEIKPDWRFRFQHHSDTSMPQCMTQLQDQEHFADKYAISDRVLGQGQYGAVYLGTEVGTSKQLACKVINLSEAADNLAEHSSAVAGKAWHERVERAREGIRLVMREIKILSKLSHPNIVDLKKTFCSNTHLYIFTELAPGGDLFSYIDKHDDKLSDLQSRVISRQIVLAIQYIHSQGIAHRDIKPENVLIMQTDFGGRVVLTDFGFANYIHKSSGRLMSKLGTSGFIAPEVDSVDVVKGGYTTAADLWSLGVLTACLLTGYSIIPREEFTQISQNEIADRFLGAHDDFTRERWQSMSGRASHFLRNLLAMDPEKRMTADQALAHSWFTKPPTEAALIEEGYKRVIRFWRKRDEDEEVMEDLPGRTPISYANESTTTGPRFRRKLPDASSSPYFGLDRHINQKIASKRKNVLAEVNNSGARFLTSDSYRNMPNRRGVNISAQRDKQVNVEIVDGRDMFGSFSNGLSNGSQQFDMDEISLVPTKPVPRLEETIEFSMGDSVIPETPQPEAMIETQDESPPTRVRVESENDEERSMHDEVAKTIPKYSSAKVLKDELMKKRLEKEMARLRRKHSSVPSS</sequence>
<dbReference type="SUPFAM" id="SSF49879">
    <property type="entry name" value="SMAD/FHA domain"/>
    <property type="match status" value="1"/>
</dbReference>
<evidence type="ECO:0000256" key="3">
    <source>
        <dbReference type="ARBA" id="ARBA00022840"/>
    </source>
</evidence>
<feature type="domain" description="FHA" evidence="8">
    <location>
        <begin position="47"/>
        <end position="108"/>
    </location>
</feature>
<keyword evidence="10" id="KW-0808">Transferase</keyword>
<evidence type="ECO:0000256" key="6">
    <source>
        <dbReference type="PROSITE-ProRule" id="PRU10141"/>
    </source>
</evidence>
<protein>
    <submittedName>
        <fullName evidence="10">Related to myosin light chain kinase 2</fullName>
    </submittedName>
</protein>
<feature type="compositionally biased region" description="Polar residues" evidence="7">
    <location>
        <begin position="493"/>
        <end position="502"/>
    </location>
</feature>
<dbReference type="Gene3D" id="3.30.200.20">
    <property type="entry name" value="Phosphorylase Kinase, domain 1"/>
    <property type="match status" value="1"/>
</dbReference>
<dbReference type="SUPFAM" id="SSF56112">
    <property type="entry name" value="Protein kinase-like (PK-like)"/>
    <property type="match status" value="1"/>
</dbReference>
<feature type="binding site" evidence="6">
    <location>
        <position position="191"/>
    </location>
    <ligand>
        <name>ATP</name>
        <dbReference type="ChEBI" id="CHEBI:30616"/>
    </ligand>
</feature>
<comment type="similarity">
    <text evidence="1">Belongs to the protein kinase superfamily. CAMK Ser/Thr protein kinase family. CHEK2 subfamily.</text>
</comment>
<name>A0A1L7X2B2_9HELO</name>
<dbReference type="Gene3D" id="1.10.510.10">
    <property type="entry name" value="Transferase(Phosphotransferase) domain 1"/>
    <property type="match status" value="1"/>
</dbReference>
<dbReference type="PROSITE" id="PS00107">
    <property type="entry name" value="PROTEIN_KINASE_ATP"/>
    <property type="match status" value="1"/>
</dbReference>
<keyword evidence="2 6" id="KW-0547">Nucleotide-binding</keyword>
<keyword evidence="3 6" id="KW-0067">ATP-binding</keyword>
<reference evidence="10 11" key="1">
    <citation type="submission" date="2016-03" db="EMBL/GenBank/DDBJ databases">
        <authorList>
            <person name="Ploux O."/>
        </authorList>
    </citation>
    <scope>NUCLEOTIDE SEQUENCE [LARGE SCALE GENOMIC DNA]</scope>
    <source>
        <strain evidence="10 11">UAMH 11012</strain>
    </source>
</reference>
<dbReference type="PROSITE" id="PS50011">
    <property type="entry name" value="PROTEIN_KINASE_DOM"/>
    <property type="match status" value="1"/>
</dbReference>
<evidence type="ECO:0000256" key="1">
    <source>
        <dbReference type="ARBA" id="ARBA00005575"/>
    </source>
</evidence>
<evidence type="ECO:0000313" key="11">
    <source>
        <dbReference type="Proteomes" id="UP000184330"/>
    </source>
</evidence>
<dbReference type="InterPro" id="IPR011009">
    <property type="entry name" value="Kinase-like_dom_sf"/>
</dbReference>
<feature type="compositionally biased region" description="Basic and acidic residues" evidence="7">
    <location>
        <begin position="646"/>
        <end position="662"/>
    </location>
</feature>
<accession>A0A1L7X2B2</accession>
<evidence type="ECO:0000259" key="9">
    <source>
        <dbReference type="PROSITE" id="PS50011"/>
    </source>
</evidence>
<evidence type="ECO:0000259" key="8">
    <source>
        <dbReference type="PROSITE" id="PS50006"/>
    </source>
</evidence>
<keyword evidence="11" id="KW-1185">Reference proteome</keyword>
<dbReference type="PANTHER" id="PTHR44167">
    <property type="entry name" value="OVARIAN-SPECIFIC SERINE/THREONINE-PROTEIN KINASE LOK-RELATED"/>
    <property type="match status" value="1"/>
</dbReference>
<dbReference type="InterPro" id="IPR008984">
    <property type="entry name" value="SMAD_FHA_dom_sf"/>
</dbReference>
<dbReference type="OrthoDB" id="74764at2759"/>
<dbReference type="PROSITE" id="PS50006">
    <property type="entry name" value="FHA_DOMAIN"/>
    <property type="match status" value="1"/>
</dbReference>
<gene>
    <name evidence="10" type="ORF">PAC_09058</name>
</gene>
<feature type="domain" description="Protein kinase" evidence="9">
    <location>
        <begin position="162"/>
        <end position="452"/>
    </location>
</feature>
<evidence type="ECO:0000256" key="7">
    <source>
        <dbReference type="SAM" id="MobiDB-lite"/>
    </source>
</evidence>
<dbReference type="SMART" id="SM00240">
    <property type="entry name" value="FHA"/>
    <property type="match status" value="1"/>
</dbReference>
<evidence type="ECO:0000256" key="5">
    <source>
        <dbReference type="ARBA" id="ARBA00048679"/>
    </source>
</evidence>
<dbReference type="SMART" id="SM00220">
    <property type="entry name" value="S_TKc"/>
    <property type="match status" value="1"/>
</dbReference>
<dbReference type="InterPro" id="IPR000719">
    <property type="entry name" value="Prot_kinase_dom"/>
</dbReference>
<dbReference type="InterPro" id="IPR000253">
    <property type="entry name" value="FHA_dom"/>
</dbReference>
<evidence type="ECO:0000313" key="10">
    <source>
        <dbReference type="EMBL" id="CZR59166.1"/>
    </source>
</evidence>
<dbReference type="GO" id="GO:0004674">
    <property type="term" value="F:protein serine/threonine kinase activity"/>
    <property type="evidence" value="ECO:0007669"/>
    <property type="project" value="UniProtKB-EC"/>
</dbReference>
<organism evidence="10 11">
    <name type="scientific">Phialocephala subalpina</name>
    <dbReference type="NCBI Taxonomy" id="576137"/>
    <lineage>
        <taxon>Eukaryota</taxon>
        <taxon>Fungi</taxon>
        <taxon>Dikarya</taxon>
        <taxon>Ascomycota</taxon>
        <taxon>Pezizomycotina</taxon>
        <taxon>Leotiomycetes</taxon>
        <taxon>Helotiales</taxon>
        <taxon>Mollisiaceae</taxon>
        <taxon>Phialocephala</taxon>
        <taxon>Phialocephala fortinii species complex</taxon>
    </lineage>
</organism>
<dbReference type="Pfam" id="PF00069">
    <property type="entry name" value="Pkinase"/>
    <property type="match status" value="1"/>
</dbReference>
<dbReference type="STRING" id="576137.A0A1L7X2B2"/>
<comment type="catalytic activity">
    <reaction evidence="5">
        <text>L-seryl-[protein] + ATP = O-phospho-L-seryl-[protein] + ADP + H(+)</text>
        <dbReference type="Rhea" id="RHEA:17989"/>
        <dbReference type="Rhea" id="RHEA-COMP:9863"/>
        <dbReference type="Rhea" id="RHEA-COMP:11604"/>
        <dbReference type="ChEBI" id="CHEBI:15378"/>
        <dbReference type="ChEBI" id="CHEBI:29999"/>
        <dbReference type="ChEBI" id="CHEBI:30616"/>
        <dbReference type="ChEBI" id="CHEBI:83421"/>
        <dbReference type="ChEBI" id="CHEBI:456216"/>
        <dbReference type="EC" id="2.7.11.1"/>
    </reaction>
</comment>
<dbReference type="GO" id="GO:0005737">
    <property type="term" value="C:cytoplasm"/>
    <property type="evidence" value="ECO:0007669"/>
    <property type="project" value="TreeGrafter"/>
</dbReference>
<dbReference type="PANTHER" id="PTHR44167:SF29">
    <property type="entry name" value="SERINE_THREONINE PROTEIN KINASE-43"/>
    <property type="match status" value="1"/>
</dbReference>
<dbReference type="PROSITE" id="PS00108">
    <property type="entry name" value="PROTEIN_KINASE_ST"/>
    <property type="match status" value="1"/>
</dbReference>
<dbReference type="InterPro" id="IPR017441">
    <property type="entry name" value="Protein_kinase_ATP_BS"/>
</dbReference>
<feature type="region of interest" description="Disordered" evidence="7">
    <location>
        <begin position="634"/>
        <end position="662"/>
    </location>
</feature>
<dbReference type="AlphaFoldDB" id="A0A1L7X2B2"/>
<dbReference type="GO" id="GO:0005634">
    <property type="term" value="C:nucleus"/>
    <property type="evidence" value="ECO:0007669"/>
    <property type="project" value="TreeGrafter"/>
</dbReference>
<dbReference type="Gene3D" id="2.60.200.20">
    <property type="match status" value="1"/>
</dbReference>